<comment type="caution">
    <text evidence="2">The sequence shown here is derived from an EMBL/GenBank/DDBJ whole genome shotgun (WGS) entry which is preliminary data.</text>
</comment>
<accession>A0A8H5HP13</accession>
<evidence type="ECO:0000313" key="2">
    <source>
        <dbReference type="EMBL" id="KAF5386893.1"/>
    </source>
</evidence>
<reference evidence="2 3" key="1">
    <citation type="journal article" date="2020" name="ISME J.">
        <title>Uncovering the hidden diversity of litter-decomposition mechanisms in mushroom-forming fungi.</title>
        <authorList>
            <person name="Floudas D."/>
            <person name="Bentzer J."/>
            <person name="Ahren D."/>
            <person name="Johansson T."/>
            <person name="Persson P."/>
            <person name="Tunlid A."/>
        </authorList>
    </citation>
    <scope>NUCLEOTIDE SEQUENCE [LARGE SCALE GENOMIC DNA]</scope>
    <source>
        <strain evidence="2 3">CBS 661.87</strain>
    </source>
</reference>
<organism evidence="2 3">
    <name type="scientific">Tricholomella constricta</name>
    <dbReference type="NCBI Taxonomy" id="117010"/>
    <lineage>
        <taxon>Eukaryota</taxon>
        <taxon>Fungi</taxon>
        <taxon>Dikarya</taxon>
        <taxon>Basidiomycota</taxon>
        <taxon>Agaricomycotina</taxon>
        <taxon>Agaricomycetes</taxon>
        <taxon>Agaricomycetidae</taxon>
        <taxon>Agaricales</taxon>
        <taxon>Tricholomatineae</taxon>
        <taxon>Lyophyllaceae</taxon>
        <taxon>Tricholomella</taxon>
    </lineage>
</organism>
<evidence type="ECO:0000256" key="1">
    <source>
        <dbReference type="SAM" id="MobiDB-lite"/>
    </source>
</evidence>
<evidence type="ECO:0000313" key="3">
    <source>
        <dbReference type="Proteomes" id="UP000565441"/>
    </source>
</evidence>
<dbReference type="EMBL" id="JAACJP010000002">
    <property type="protein sequence ID" value="KAF5386893.1"/>
    <property type="molecule type" value="Genomic_DNA"/>
</dbReference>
<dbReference type="Proteomes" id="UP000565441">
    <property type="component" value="Unassembled WGS sequence"/>
</dbReference>
<name>A0A8H5HP13_9AGAR</name>
<gene>
    <name evidence="2" type="ORF">D9615_002110</name>
</gene>
<feature type="region of interest" description="Disordered" evidence="1">
    <location>
        <begin position="59"/>
        <end position="89"/>
    </location>
</feature>
<proteinExistence type="predicted"/>
<keyword evidence="3" id="KW-1185">Reference proteome</keyword>
<sequence length="89" mass="9754">MRKGSGLHFLKQKFGRIVTTCSQVCIYAMILVKKREEAQILSRESGIGFENLRVQELGTTTSHQPTLGSVPESLVGHRKDLGNGQPTSA</sequence>
<dbReference type="AlphaFoldDB" id="A0A8H5HP13"/>
<protein>
    <submittedName>
        <fullName evidence="2">Uncharacterized protein</fullName>
    </submittedName>
</protein>